<evidence type="ECO:0000313" key="2">
    <source>
        <dbReference type="Proteomes" id="UP000001060"/>
    </source>
</evidence>
<dbReference type="AlphaFoldDB" id="D3HT87"/>
<dbReference type="STRING" id="661367.LLO_1752"/>
<dbReference type="Proteomes" id="UP000001060">
    <property type="component" value="Chromosome"/>
</dbReference>
<dbReference type="eggNOG" id="COG2827">
    <property type="taxonomic scope" value="Bacteria"/>
</dbReference>
<keyword evidence="2" id="KW-1185">Reference proteome</keyword>
<dbReference type="OrthoDB" id="9807770at2"/>
<dbReference type="EMBL" id="FN650140">
    <property type="protein sequence ID" value="CBJ12129.1"/>
    <property type="molecule type" value="Genomic_DNA"/>
</dbReference>
<sequence length="65" mass="7563">MFILWQAGNGTLDTGSTSDLMKRVWKHTKNRVPGFTAQYNVHLLVYYVVHDAYVEAARCDKRFKN</sequence>
<dbReference type="InterPro" id="IPR035901">
    <property type="entry name" value="GIY-YIG_endonuc_sf"/>
</dbReference>
<accession>D3HT87</accession>
<evidence type="ECO:0008006" key="3">
    <source>
        <dbReference type="Google" id="ProtNLM"/>
    </source>
</evidence>
<reference evidence="1 2" key="1">
    <citation type="journal article" date="2010" name="PLoS Genet.">
        <title>Analysis of the Legionella longbeachae genome and transcriptome uncovers unique strategies to cause Legionnaires' disease.</title>
        <authorList>
            <person name="Cazalet C."/>
            <person name="Gomez-Valero L."/>
            <person name="Rusniok C."/>
            <person name="Lomma M."/>
            <person name="Dervins-Ravault D."/>
            <person name="Newton H."/>
            <person name="Sansom F."/>
            <person name="Jarraud S."/>
            <person name="Zidane N."/>
            <person name="Ma L."/>
            <person name="Bouchier C."/>
            <person name="Etienne J."/>
            <person name="Hartland E."/>
            <person name="Buchrieser C."/>
        </authorList>
    </citation>
    <scope>NUCLEOTIDE SEQUENCE [LARGE SCALE GENOMIC DNA]</scope>
    <source>
        <strain evidence="1 2">NSW150</strain>
    </source>
</reference>
<organism evidence="1 2">
    <name type="scientific">Legionella longbeachae serogroup 1 (strain NSW150)</name>
    <dbReference type="NCBI Taxonomy" id="661367"/>
    <lineage>
        <taxon>Bacteria</taxon>
        <taxon>Pseudomonadati</taxon>
        <taxon>Pseudomonadota</taxon>
        <taxon>Gammaproteobacteria</taxon>
        <taxon>Legionellales</taxon>
        <taxon>Legionellaceae</taxon>
        <taxon>Legionella</taxon>
    </lineage>
</organism>
<protein>
    <recommendedName>
        <fullName evidence="3">GIY-YIG domain-containing protein</fullName>
    </recommendedName>
</protein>
<dbReference type="HOGENOM" id="CLU_135650_3_2_6"/>
<name>D3HT87_LEGLN</name>
<dbReference type="KEGG" id="llo:LLO_1752"/>
<dbReference type="Gene3D" id="3.40.1440.10">
    <property type="entry name" value="GIY-YIG endonuclease"/>
    <property type="match status" value="1"/>
</dbReference>
<evidence type="ECO:0000313" key="1">
    <source>
        <dbReference type="EMBL" id="CBJ12129.1"/>
    </source>
</evidence>
<gene>
    <name evidence="1" type="ordered locus">LLO_1752</name>
</gene>
<dbReference type="SUPFAM" id="SSF82771">
    <property type="entry name" value="GIY-YIG endonuclease"/>
    <property type="match status" value="1"/>
</dbReference>
<proteinExistence type="predicted"/>